<dbReference type="Proteomes" id="UP000075391">
    <property type="component" value="Unassembled WGS sequence"/>
</dbReference>
<dbReference type="EMBL" id="LUKF01000019">
    <property type="protein sequence ID" value="KYG60626.1"/>
    <property type="molecule type" value="Genomic_DNA"/>
</dbReference>
<organism evidence="1 2">
    <name type="scientific">Bdellovibrio bacteriovorus</name>
    <dbReference type="NCBI Taxonomy" id="959"/>
    <lineage>
        <taxon>Bacteria</taxon>
        <taxon>Pseudomonadati</taxon>
        <taxon>Bdellovibrionota</taxon>
        <taxon>Bdellovibrionia</taxon>
        <taxon>Bdellovibrionales</taxon>
        <taxon>Pseudobdellovibrionaceae</taxon>
        <taxon>Bdellovibrio</taxon>
    </lineage>
</organism>
<dbReference type="OrthoDB" id="5288264at2"/>
<name>A0A150WCC6_BDEBC</name>
<dbReference type="RefSeq" id="WP_063244901.1">
    <property type="nucleotide sequence ID" value="NZ_LUKF01000019.1"/>
</dbReference>
<protein>
    <submittedName>
        <fullName evidence="1">Uncharacterized protein</fullName>
    </submittedName>
</protein>
<proteinExistence type="predicted"/>
<reference evidence="1 2" key="1">
    <citation type="submission" date="2016-03" db="EMBL/GenBank/DDBJ databases">
        <authorList>
            <person name="Ploux O."/>
        </authorList>
    </citation>
    <scope>NUCLEOTIDE SEQUENCE [LARGE SCALE GENOMIC DNA]</scope>
    <source>
        <strain evidence="1 2">BER2</strain>
    </source>
</reference>
<dbReference type="AlphaFoldDB" id="A0A150WCC6"/>
<gene>
    <name evidence="1" type="ORF">AZI85_11525</name>
</gene>
<comment type="caution">
    <text evidence="1">The sequence shown here is derived from an EMBL/GenBank/DDBJ whole genome shotgun (WGS) entry which is preliminary data.</text>
</comment>
<sequence>MPAQSILVTAFFLFNSNAVHAVEVKPQILLPIPESSQSIPTKKIILSEGKMIRYEVNGILEAKAELPAGAQIEIPLEYTKKYLPFRNSKGNLERSSTGFIHPIRILSVPADYQDEFTVEKINDFNTTAGGLSIFASIIEDIEGTEGHFAIHTTSEPNEAFLEYFHADGRPKFRYSKSIRKRFGSRLNHMVDGKSLSSEEREKWRSIYSELKRAATRTEPSEKSYMMIDSKLAQRLSAQFEKTGAISTRGAWTIATRATAVRHGFESVPCAEFQSEVLRQAYQRAGYRVTDDFNENKKNPLIWHHTAAVVHFSAALYRAGWIPWDASVYRPITGSFIMHQVGKSPGHTYISAGEDGMIVVDNGSPQGKDLRKSSARVLSMMYQSGVFFLPPGINPPAWSE</sequence>
<evidence type="ECO:0000313" key="1">
    <source>
        <dbReference type="EMBL" id="KYG60626.1"/>
    </source>
</evidence>
<evidence type="ECO:0000313" key="2">
    <source>
        <dbReference type="Proteomes" id="UP000075391"/>
    </source>
</evidence>
<accession>A0A150WCC6</accession>